<comment type="caution">
    <text evidence="2">The sequence shown here is derived from an EMBL/GenBank/DDBJ whole genome shotgun (WGS) entry which is preliminary data.</text>
</comment>
<dbReference type="RefSeq" id="WP_134362717.1">
    <property type="nucleotide sequence ID" value="NZ_SOGJ01000012.1"/>
</dbReference>
<keyword evidence="1" id="KW-0472">Membrane</keyword>
<protein>
    <submittedName>
        <fullName evidence="2">Uncharacterized protein</fullName>
    </submittedName>
</protein>
<gene>
    <name evidence="2" type="ORF">E3O65_05405</name>
</gene>
<organism evidence="2 3">
    <name type="scientific">Cryobacterium breve</name>
    <dbReference type="NCBI Taxonomy" id="1259258"/>
    <lineage>
        <taxon>Bacteria</taxon>
        <taxon>Bacillati</taxon>
        <taxon>Actinomycetota</taxon>
        <taxon>Actinomycetes</taxon>
        <taxon>Micrococcales</taxon>
        <taxon>Microbacteriaceae</taxon>
        <taxon>Cryobacterium</taxon>
    </lineage>
</organism>
<keyword evidence="3" id="KW-1185">Reference proteome</keyword>
<evidence type="ECO:0000313" key="3">
    <source>
        <dbReference type="Proteomes" id="UP000298355"/>
    </source>
</evidence>
<proteinExistence type="predicted"/>
<name>A0ABY2J4E8_9MICO</name>
<dbReference type="EMBL" id="SOGJ01000012">
    <property type="protein sequence ID" value="TFC99812.1"/>
    <property type="molecule type" value="Genomic_DNA"/>
</dbReference>
<keyword evidence="1" id="KW-1133">Transmembrane helix</keyword>
<evidence type="ECO:0000256" key="1">
    <source>
        <dbReference type="SAM" id="Phobius"/>
    </source>
</evidence>
<feature type="transmembrane region" description="Helical" evidence="1">
    <location>
        <begin position="56"/>
        <end position="76"/>
    </location>
</feature>
<evidence type="ECO:0000313" key="2">
    <source>
        <dbReference type="EMBL" id="TFC99812.1"/>
    </source>
</evidence>
<reference evidence="2 3" key="1">
    <citation type="submission" date="2019-03" db="EMBL/GenBank/DDBJ databases">
        <title>Genomics of glacier-inhabiting Cryobacterium strains.</title>
        <authorList>
            <person name="Liu Q."/>
            <person name="Xin Y.-H."/>
        </authorList>
    </citation>
    <scope>NUCLEOTIDE SEQUENCE [LARGE SCALE GENOMIC DNA]</scope>
    <source>
        <strain evidence="2 3">TMT4-23</strain>
    </source>
</reference>
<accession>A0ABY2J4E8</accession>
<sequence length="79" mass="8455">MSQSIESLHAMSDAEVIAEHDAVAKSTSVGTAYWMDELERRSRDRSTAASNRLATASFWLSIVSTVIAVVAVAVSLSRG</sequence>
<keyword evidence="1" id="KW-0812">Transmembrane</keyword>
<dbReference type="Proteomes" id="UP000298355">
    <property type="component" value="Unassembled WGS sequence"/>
</dbReference>